<accession>A0AAV5GKH9</accession>
<evidence type="ECO:0000313" key="3">
    <source>
        <dbReference type="Proteomes" id="UP001342314"/>
    </source>
</evidence>
<proteinExistence type="predicted"/>
<keyword evidence="3" id="KW-1185">Reference proteome</keyword>
<dbReference type="AlphaFoldDB" id="A0AAV5GKH9"/>
<protein>
    <submittedName>
        <fullName evidence="2">Uncharacterized protein</fullName>
    </submittedName>
</protein>
<evidence type="ECO:0000256" key="1">
    <source>
        <dbReference type="SAM" id="MobiDB-lite"/>
    </source>
</evidence>
<comment type="caution">
    <text evidence="2">The sequence shown here is derived from an EMBL/GenBank/DDBJ whole genome shotgun (WGS) entry which is preliminary data.</text>
</comment>
<dbReference type="EMBL" id="BQKY01000008">
    <property type="protein sequence ID" value="GJN90984.1"/>
    <property type="molecule type" value="Genomic_DNA"/>
</dbReference>
<organism evidence="2 3">
    <name type="scientific">Rhodotorula paludigena</name>
    <dbReference type="NCBI Taxonomy" id="86838"/>
    <lineage>
        <taxon>Eukaryota</taxon>
        <taxon>Fungi</taxon>
        <taxon>Dikarya</taxon>
        <taxon>Basidiomycota</taxon>
        <taxon>Pucciniomycotina</taxon>
        <taxon>Microbotryomycetes</taxon>
        <taxon>Sporidiobolales</taxon>
        <taxon>Sporidiobolaceae</taxon>
        <taxon>Rhodotorula</taxon>
    </lineage>
</organism>
<evidence type="ECO:0000313" key="2">
    <source>
        <dbReference type="EMBL" id="GJN90984.1"/>
    </source>
</evidence>
<gene>
    <name evidence="2" type="ORF">Rhopal_003998-T1</name>
</gene>
<dbReference type="Proteomes" id="UP001342314">
    <property type="component" value="Unassembled WGS sequence"/>
</dbReference>
<name>A0AAV5GKH9_9BASI</name>
<feature type="compositionally biased region" description="Low complexity" evidence="1">
    <location>
        <begin position="175"/>
        <end position="188"/>
    </location>
</feature>
<sequence>MAPIVGARYAPIHHIHLRNRQTANLNDKLRQLGWPQFGVRTGNKGYPQAHTKLSAVIIPANTKVTAVSKDLHPACVDWWPVHQGCPVLFLKEDYTEEILRRARAGENTWPDPRTFLHANHGDLVRHLEQVKLARPVPGVKSKVADRKASRQLSLGAFTAVPPSPAFVDIAPPASPGTTSTSSTPKTPAQLAMPPPAGCTAALAPDPVFVVNFDINIYWSRRACRHACRRACCLFGALKLNITECAFAVLLERKV</sequence>
<reference evidence="2 3" key="1">
    <citation type="submission" date="2021-12" db="EMBL/GenBank/DDBJ databases">
        <title>High titer production of polyol ester of fatty acids by Rhodotorula paludigena BS15 towards product separation-free biomass refinery.</title>
        <authorList>
            <person name="Mano J."/>
            <person name="Ono H."/>
            <person name="Tanaka T."/>
            <person name="Naito K."/>
            <person name="Sushida H."/>
            <person name="Ike M."/>
            <person name="Tokuyasu K."/>
            <person name="Kitaoka M."/>
        </authorList>
    </citation>
    <scope>NUCLEOTIDE SEQUENCE [LARGE SCALE GENOMIC DNA]</scope>
    <source>
        <strain evidence="2 3">BS15</strain>
    </source>
</reference>
<feature type="region of interest" description="Disordered" evidence="1">
    <location>
        <begin position="170"/>
        <end position="191"/>
    </location>
</feature>